<feature type="domain" description="DUF985" evidence="1">
    <location>
        <begin position="119"/>
        <end position="249"/>
    </location>
</feature>
<dbReference type="InterPro" id="IPR009327">
    <property type="entry name" value="Cupin_DUF985"/>
</dbReference>
<dbReference type="SUPFAM" id="SSF56399">
    <property type="entry name" value="ADP-ribosylation"/>
    <property type="match status" value="1"/>
</dbReference>
<protein>
    <recommendedName>
        <fullName evidence="1">DUF985 domain-containing protein</fullName>
    </recommendedName>
</protein>
<dbReference type="InterPro" id="IPR014710">
    <property type="entry name" value="RmlC-like_jellyroll"/>
</dbReference>
<sequence length="284" mass="32011">MHSNAIFILYREHEIDLNQPYYQSPSLLSDGFIHACTASQVHAVFERFYAMEKRVCLAVIDTRLVEAQIKYETPSESITTGDSLFPHIYGQLNTNAIVDTLEYQHFSHKDLADRLLDVLAHYRFERLPVEGTLYKSTWRSNAELANEKPIGTAMIGMYCDQLKSVSCFHRLSHDEIWHFYSGDPFQLYLLYPDGKTETVVMGTDFAQGQRIQCRIPAGVWQAGEVSAGGEYAIFGCTMAPGFTGDCFEAADHHALKNRYPSVSDVIERLAVNEGDTAMPDGFAN</sequence>
<dbReference type="Gene3D" id="3.20.170.20">
    <property type="entry name" value="Protein of unknown function DUF952"/>
    <property type="match status" value="1"/>
</dbReference>
<dbReference type="CDD" id="cd06121">
    <property type="entry name" value="cupin_YML079wp"/>
    <property type="match status" value="1"/>
</dbReference>
<organism evidence="2 3">
    <name type="scientific">Pseudoalteromonas luteoviolacea DSM 6061</name>
    <dbReference type="NCBI Taxonomy" id="1365250"/>
    <lineage>
        <taxon>Bacteria</taxon>
        <taxon>Pseudomonadati</taxon>
        <taxon>Pseudomonadota</taxon>
        <taxon>Gammaproteobacteria</taxon>
        <taxon>Alteromonadales</taxon>
        <taxon>Pseudoalteromonadaceae</taxon>
        <taxon>Pseudoalteromonas</taxon>
    </lineage>
</organism>
<dbReference type="RefSeq" id="WP_081215945.1">
    <property type="nucleotide sequence ID" value="NZ_AQHB01000049.1"/>
</dbReference>
<gene>
    <name evidence="2" type="ORF">N475_19715</name>
</gene>
<name>A0A161ZV35_9GAMM</name>
<dbReference type="InterPro" id="IPR039935">
    <property type="entry name" value="YML079W-like"/>
</dbReference>
<comment type="caution">
    <text evidence="2">The sequence shown here is derived from an EMBL/GenBank/DDBJ whole genome shotgun (WGS) entry which is preliminary data.</text>
</comment>
<dbReference type="Proteomes" id="UP000076643">
    <property type="component" value="Unassembled WGS sequence"/>
</dbReference>
<evidence type="ECO:0000259" key="1">
    <source>
        <dbReference type="Pfam" id="PF06172"/>
    </source>
</evidence>
<reference evidence="2 3" key="1">
    <citation type="submission" date="2013-07" db="EMBL/GenBank/DDBJ databases">
        <title>Comparative Genomic and Metabolomic Analysis of Twelve Strains of Pseudoalteromonas luteoviolacea.</title>
        <authorList>
            <person name="Vynne N.G."/>
            <person name="Mansson M."/>
            <person name="Gram L."/>
        </authorList>
    </citation>
    <scope>NUCLEOTIDE SEQUENCE [LARGE SCALE GENOMIC DNA]</scope>
    <source>
        <strain evidence="2 3">DSM 6061</strain>
    </source>
</reference>
<dbReference type="PANTHER" id="PTHR33387:SF3">
    <property type="entry name" value="DUF985 DOMAIN-CONTAINING PROTEIN"/>
    <property type="match status" value="1"/>
</dbReference>
<dbReference type="PANTHER" id="PTHR33387">
    <property type="entry name" value="RMLC-LIKE JELLY ROLL FOLD PROTEIN"/>
    <property type="match status" value="1"/>
</dbReference>
<accession>A0A161ZV35</accession>
<evidence type="ECO:0000313" key="2">
    <source>
        <dbReference type="EMBL" id="KZN33800.1"/>
    </source>
</evidence>
<evidence type="ECO:0000313" key="3">
    <source>
        <dbReference type="Proteomes" id="UP000076643"/>
    </source>
</evidence>
<proteinExistence type="predicted"/>
<keyword evidence="3" id="KW-1185">Reference proteome</keyword>
<dbReference type="AlphaFoldDB" id="A0A161ZV35"/>
<dbReference type="Gene3D" id="2.60.120.10">
    <property type="entry name" value="Jelly Rolls"/>
    <property type="match status" value="1"/>
</dbReference>
<dbReference type="Pfam" id="PF06172">
    <property type="entry name" value="Cupin_5"/>
    <property type="match status" value="1"/>
</dbReference>
<dbReference type="EMBL" id="AUYB01000121">
    <property type="protein sequence ID" value="KZN33800.1"/>
    <property type="molecule type" value="Genomic_DNA"/>
</dbReference>
<dbReference type="SUPFAM" id="SSF51182">
    <property type="entry name" value="RmlC-like cupins"/>
    <property type="match status" value="1"/>
</dbReference>
<dbReference type="Pfam" id="PF06108">
    <property type="entry name" value="DUF952"/>
    <property type="match status" value="1"/>
</dbReference>
<dbReference type="InterPro" id="IPR009297">
    <property type="entry name" value="DUF952"/>
</dbReference>
<dbReference type="PATRIC" id="fig|1365250.3.peg.3646"/>
<dbReference type="InterPro" id="IPR011051">
    <property type="entry name" value="RmlC_Cupin_sf"/>
</dbReference>